<keyword evidence="4" id="KW-1185">Reference proteome</keyword>
<organism evidence="3 4">
    <name type="scientific">Ambispora leptoticha</name>
    <dbReference type="NCBI Taxonomy" id="144679"/>
    <lineage>
        <taxon>Eukaryota</taxon>
        <taxon>Fungi</taxon>
        <taxon>Fungi incertae sedis</taxon>
        <taxon>Mucoromycota</taxon>
        <taxon>Glomeromycotina</taxon>
        <taxon>Glomeromycetes</taxon>
        <taxon>Archaeosporales</taxon>
        <taxon>Ambisporaceae</taxon>
        <taxon>Ambispora</taxon>
    </lineage>
</organism>
<dbReference type="Proteomes" id="UP000789508">
    <property type="component" value="Unassembled WGS sequence"/>
</dbReference>
<name>A0A9N9FYR6_9GLOM</name>
<feature type="transmembrane region" description="Helical" evidence="2">
    <location>
        <begin position="63"/>
        <end position="82"/>
    </location>
</feature>
<feature type="region of interest" description="Disordered" evidence="1">
    <location>
        <begin position="1"/>
        <end position="21"/>
    </location>
</feature>
<feature type="transmembrane region" description="Helical" evidence="2">
    <location>
        <begin position="212"/>
        <end position="235"/>
    </location>
</feature>
<keyword evidence="2" id="KW-0812">Transmembrane</keyword>
<dbReference type="OrthoDB" id="2389677at2759"/>
<feature type="transmembrane region" description="Helical" evidence="2">
    <location>
        <begin position="247"/>
        <end position="267"/>
    </location>
</feature>
<keyword evidence="2" id="KW-0472">Membrane</keyword>
<accession>A0A9N9FYR6</accession>
<sequence length="345" mass="39375">MVEYPETTNATDHGTPDSSSSEELNEILFRSAPTTIPSTVFVVLFTITTLLLAYRGLRTLRAFYLQLLLFSLTRDITFMFRLAWSGSHHEAQQIAVAAAAFEVAGNFLVTWALFALLEDWRLFLSYGTPEYKKGKIFFILIKIAVMGISMIALIAATNEHSDKMEDYNLGVLLRKISIIGFTAILLLILGLIPYYALTIRAVYHHTGIRDKVVLPLFLGPLLLLIGRLYQITLYFSPKMSAVVRNQWWYYLFATTPEVLVCYMYGLIDFEKNFYSRHDALLSEEGHKEGGEEDKDKVTASEFLLQHYSPDVSEFLHWEDSLSAEETFFDNSCEQWKSLFTMAVLA</sequence>
<comment type="caution">
    <text evidence="3">The sequence shown here is derived from an EMBL/GenBank/DDBJ whole genome shotgun (WGS) entry which is preliminary data.</text>
</comment>
<feature type="transmembrane region" description="Helical" evidence="2">
    <location>
        <begin position="136"/>
        <end position="156"/>
    </location>
</feature>
<evidence type="ECO:0000313" key="3">
    <source>
        <dbReference type="EMBL" id="CAG8565559.1"/>
    </source>
</evidence>
<feature type="transmembrane region" description="Helical" evidence="2">
    <location>
        <begin position="94"/>
        <end position="116"/>
    </location>
</feature>
<dbReference type="AlphaFoldDB" id="A0A9N9FYR6"/>
<evidence type="ECO:0000256" key="2">
    <source>
        <dbReference type="SAM" id="Phobius"/>
    </source>
</evidence>
<evidence type="ECO:0000256" key="1">
    <source>
        <dbReference type="SAM" id="MobiDB-lite"/>
    </source>
</evidence>
<reference evidence="3" key="1">
    <citation type="submission" date="2021-06" db="EMBL/GenBank/DDBJ databases">
        <authorList>
            <person name="Kallberg Y."/>
            <person name="Tangrot J."/>
            <person name="Rosling A."/>
        </authorList>
    </citation>
    <scope>NUCLEOTIDE SEQUENCE</scope>
    <source>
        <strain evidence="3">FL130A</strain>
    </source>
</reference>
<feature type="transmembrane region" description="Helical" evidence="2">
    <location>
        <begin position="176"/>
        <end position="197"/>
    </location>
</feature>
<dbReference type="EMBL" id="CAJVPS010002325">
    <property type="protein sequence ID" value="CAG8565559.1"/>
    <property type="molecule type" value="Genomic_DNA"/>
</dbReference>
<proteinExistence type="predicted"/>
<gene>
    <name evidence="3" type="ORF">ALEPTO_LOCUS6563</name>
</gene>
<feature type="transmembrane region" description="Helical" evidence="2">
    <location>
        <begin position="35"/>
        <end position="54"/>
    </location>
</feature>
<evidence type="ECO:0000313" key="4">
    <source>
        <dbReference type="Proteomes" id="UP000789508"/>
    </source>
</evidence>
<keyword evidence="2" id="KW-1133">Transmembrane helix</keyword>
<protein>
    <submittedName>
        <fullName evidence="3">23_t:CDS:1</fullName>
    </submittedName>
</protein>